<organism evidence="1">
    <name type="scientific">Manihot esculenta</name>
    <name type="common">Cassava</name>
    <name type="synonym">Jatropha manihot</name>
    <dbReference type="NCBI Taxonomy" id="3983"/>
    <lineage>
        <taxon>Eukaryota</taxon>
        <taxon>Viridiplantae</taxon>
        <taxon>Streptophyta</taxon>
        <taxon>Embryophyta</taxon>
        <taxon>Tracheophyta</taxon>
        <taxon>Spermatophyta</taxon>
        <taxon>Magnoliopsida</taxon>
        <taxon>eudicotyledons</taxon>
        <taxon>Gunneridae</taxon>
        <taxon>Pentapetalae</taxon>
        <taxon>rosids</taxon>
        <taxon>fabids</taxon>
        <taxon>Malpighiales</taxon>
        <taxon>Euphorbiaceae</taxon>
        <taxon>Crotonoideae</taxon>
        <taxon>Manihoteae</taxon>
        <taxon>Manihot</taxon>
    </lineage>
</organism>
<dbReference type="AlphaFoldDB" id="A0A2C9WGA0"/>
<protein>
    <submittedName>
        <fullName evidence="1">Uncharacterized protein</fullName>
    </submittedName>
</protein>
<proteinExistence type="predicted"/>
<accession>A0A2C9WGA0</accession>
<sequence>MFQCVIRLQIIRVKLKLGLGILESHKEPEQGRIFCFFCYLLPILIRFSSLISASSRLCNMLQWLLYFSFSPH</sequence>
<reference evidence="1" key="1">
    <citation type="submission" date="2016-02" db="EMBL/GenBank/DDBJ databases">
        <title>WGS assembly of Manihot esculenta.</title>
        <authorList>
            <person name="Bredeson J.V."/>
            <person name="Prochnik S.E."/>
            <person name="Lyons J.B."/>
            <person name="Schmutz J."/>
            <person name="Grimwood J."/>
            <person name="Vrebalov J."/>
            <person name="Bart R.S."/>
            <person name="Amuge T."/>
            <person name="Ferguson M.E."/>
            <person name="Green R."/>
            <person name="Putnam N."/>
            <person name="Stites J."/>
            <person name="Rounsley S."/>
            <person name="Rokhsar D.S."/>
        </authorList>
    </citation>
    <scope>NUCLEOTIDE SEQUENCE [LARGE SCALE GENOMIC DNA]</scope>
    <source>
        <tissue evidence="1">Leaf</tissue>
    </source>
</reference>
<gene>
    <name evidence="1" type="ORF">MANES_02G225900</name>
</gene>
<name>A0A2C9WGA0_MANES</name>
<dbReference type="EMBL" id="CM004388">
    <property type="protein sequence ID" value="OAY59030.1"/>
    <property type="molecule type" value="Genomic_DNA"/>
</dbReference>
<evidence type="ECO:0000313" key="1">
    <source>
        <dbReference type="EMBL" id="OAY59030.1"/>
    </source>
</evidence>